<reference evidence="5" key="1">
    <citation type="submission" date="2010-12" db="EMBL/GenBank/DDBJ databases">
        <title>Complete sequence of Desulfovibrio aespoeensis Aspo-2.</title>
        <authorList>
            <consortium name="US DOE Joint Genome Institute"/>
            <person name="Lucas S."/>
            <person name="Copeland A."/>
            <person name="Lapidus A."/>
            <person name="Cheng J.-F."/>
            <person name="Goodwin L."/>
            <person name="Pitluck S."/>
            <person name="Chertkov O."/>
            <person name="Misra M."/>
            <person name="Detter J.C."/>
            <person name="Han C."/>
            <person name="Tapia R."/>
            <person name="Land M."/>
            <person name="Hauser L."/>
            <person name="Kyrpides N."/>
            <person name="Ivanova N."/>
            <person name="Ovchinnikova G."/>
            <person name="Pedersen K."/>
            <person name="Jagevall S."/>
            <person name="Hazen T."/>
            <person name="Woyke T."/>
        </authorList>
    </citation>
    <scope>NUCLEOTIDE SEQUENCE [LARGE SCALE GENOMIC DNA]</scope>
    <source>
        <strain evidence="5">ATCC 700646 / DSM 10631 / Aspo-2</strain>
    </source>
</reference>
<feature type="domain" description="Baseplate hub protein gp44-like N-terminal" evidence="1">
    <location>
        <begin position="5"/>
        <end position="91"/>
    </location>
</feature>
<evidence type="ECO:0000313" key="4">
    <source>
        <dbReference type="EMBL" id="ADU63395.1"/>
    </source>
</evidence>
<dbReference type="Proteomes" id="UP000002191">
    <property type="component" value="Chromosome"/>
</dbReference>
<sequence>MPDHDVRLKVDGTLYGGWTSITINRSMEQVAGSFELAVSERWAGQDVVRPIRPGMTCSVLVDGAPVITGHVDDVSVDYDARSHTVTVSGRDATGDLVDCSAPSIQFSGRTLPGVARELCAPYGIGVKIEAPCAAAFQRLKNNEGDSVYETLEAAARVRAVLLLSDGLGNLVLSRVSSSRVSTPLVLGTNILSCGARFSGRDRYSVYTVKGQSSGSDDWFGESAAQPAGQARDKGVGRHRPLTVLAEEQIDPAAAAERAQWERNVRYGRGRTMTVTVRGWSHAGGLWAPNRLVTLRDAFIGVDQTLLISGVSLILSGQGELAELTVCPPEAFALLALPEPDEDEGLM</sequence>
<gene>
    <name evidence="4" type="ordered locus">Daes_2390</name>
</gene>
<evidence type="ECO:0000259" key="2">
    <source>
        <dbReference type="Pfam" id="PF21929"/>
    </source>
</evidence>
<dbReference type="eggNOG" id="COG4379">
    <property type="taxonomic scope" value="Bacteria"/>
</dbReference>
<evidence type="ECO:0000259" key="1">
    <source>
        <dbReference type="Pfam" id="PF21683"/>
    </source>
</evidence>
<accession>E6VU88</accession>
<evidence type="ECO:0000313" key="5">
    <source>
        <dbReference type="Proteomes" id="UP000002191"/>
    </source>
</evidence>
<keyword evidence="5" id="KW-1185">Reference proteome</keyword>
<dbReference type="InterPro" id="IPR023399">
    <property type="entry name" value="Baseplate-like_2-layer_sand"/>
</dbReference>
<dbReference type="Pfam" id="PF21683">
    <property type="entry name" value="GpP-like_1st"/>
    <property type="match status" value="1"/>
</dbReference>
<evidence type="ECO:0000259" key="3">
    <source>
        <dbReference type="Pfam" id="PF22255"/>
    </source>
</evidence>
<name>E6VU88_PSEA9</name>
<dbReference type="Gene3D" id="3.55.50.10">
    <property type="entry name" value="Baseplate protein-like domains"/>
    <property type="match status" value="1"/>
</dbReference>
<dbReference type="Pfam" id="PF22255">
    <property type="entry name" value="Gp44-like_2nd"/>
    <property type="match status" value="1"/>
</dbReference>
<dbReference type="Gene3D" id="2.30.300.10">
    <property type="entry name" value="Baseplate protein-like domain - beta roll fold"/>
    <property type="match status" value="1"/>
</dbReference>
<dbReference type="AlphaFoldDB" id="E6VU88"/>
<dbReference type="InterPro" id="IPR026276">
    <property type="entry name" value="Baseplate_GpP"/>
</dbReference>
<dbReference type="Pfam" id="PF21929">
    <property type="entry name" value="GpP_4th"/>
    <property type="match status" value="1"/>
</dbReference>
<dbReference type="OrthoDB" id="9016931at2"/>
<dbReference type="Gene3D" id="3.30.1920.10">
    <property type="entry name" value="Baseplate protein-like domains - 2 layer sandwich fold"/>
    <property type="match status" value="1"/>
</dbReference>
<dbReference type="InterPro" id="IPR053982">
    <property type="entry name" value="Gp44/GpP-like_C"/>
</dbReference>
<dbReference type="SUPFAM" id="SSF69279">
    <property type="entry name" value="Phage tail proteins"/>
    <property type="match status" value="2"/>
</dbReference>
<dbReference type="InterPro" id="IPR053981">
    <property type="entry name" value="Gp44/GpP-like_2nd"/>
</dbReference>
<feature type="domain" description="Baseplate hub protein gp44/GpP-like second" evidence="3">
    <location>
        <begin position="93"/>
        <end position="174"/>
    </location>
</feature>
<reference evidence="4 5" key="2">
    <citation type="journal article" date="2014" name="Genome Announc.">
        <title>Complete Genome Sequence of the Subsurface, Mesophilic Sulfate-Reducing Bacterium Desulfovibrio aespoeensis Aspo-2.</title>
        <authorList>
            <person name="Pedersen K."/>
            <person name="Bengtsson A."/>
            <person name="Edlund J."/>
            <person name="Rabe L."/>
            <person name="Hazen T."/>
            <person name="Chakraborty R."/>
            <person name="Goodwin L."/>
            <person name="Shapiro N."/>
        </authorList>
    </citation>
    <scope>NUCLEOTIDE SEQUENCE [LARGE SCALE GENOMIC DNA]</scope>
    <source>
        <strain evidence="5">ATCC 700646 / DSM 10631 / Aspo-2</strain>
    </source>
</reference>
<dbReference type="STRING" id="643562.Daes_2390"/>
<dbReference type="EMBL" id="CP002431">
    <property type="protein sequence ID" value="ADU63395.1"/>
    <property type="molecule type" value="Genomic_DNA"/>
</dbReference>
<dbReference type="PIRSF" id="PIRSF004440">
    <property type="entry name" value="GpP"/>
    <property type="match status" value="1"/>
</dbReference>
<dbReference type="RefSeq" id="WP_013515307.1">
    <property type="nucleotide sequence ID" value="NC_014844.1"/>
</dbReference>
<feature type="domain" description="Baseplate hub protein gp44/GpP-like C-terminal" evidence="2">
    <location>
        <begin position="251"/>
        <end position="332"/>
    </location>
</feature>
<dbReference type="KEGG" id="das:Daes_2390"/>
<organism evidence="4 5">
    <name type="scientific">Pseudodesulfovibrio aespoeensis (strain ATCC 700646 / DSM 10631 / Aspo-2)</name>
    <name type="common">Desulfovibrio aespoeensis</name>
    <dbReference type="NCBI Taxonomy" id="643562"/>
    <lineage>
        <taxon>Bacteria</taxon>
        <taxon>Pseudomonadati</taxon>
        <taxon>Thermodesulfobacteriota</taxon>
        <taxon>Desulfovibrionia</taxon>
        <taxon>Desulfovibrionales</taxon>
        <taxon>Desulfovibrionaceae</taxon>
    </lineage>
</organism>
<dbReference type="HOGENOM" id="CLU_060292_0_0_7"/>
<proteinExistence type="predicted"/>
<protein>
    <submittedName>
        <fullName evidence="4">Bacteriophage Mu P</fullName>
    </submittedName>
</protein>
<dbReference type="InterPro" id="IPR049354">
    <property type="entry name" value="GpP-like_N"/>
</dbReference>